<dbReference type="RefSeq" id="WP_344107992.1">
    <property type="nucleotide sequence ID" value="NZ_BAAANE010000002.1"/>
</dbReference>
<evidence type="ECO:0000313" key="3">
    <source>
        <dbReference type="Proteomes" id="UP001501319"/>
    </source>
</evidence>
<dbReference type="EMBL" id="BAAANE010000002">
    <property type="protein sequence ID" value="GAA1620512.1"/>
    <property type="molecule type" value="Genomic_DNA"/>
</dbReference>
<protein>
    <recommendedName>
        <fullName evidence="4">Type II toxin-antitoxin system Phd/YefM family antitoxin</fullName>
    </recommendedName>
</protein>
<name>A0ABN2EZP8_9ACTN</name>
<reference evidence="2 3" key="1">
    <citation type="journal article" date="2019" name="Int. J. Syst. Evol. Microbiol.">
        <title>The Global Catalogue of Microorganisms (GCM) 10K type strain sequencing project: providing services to taxonomists for standard genome sequencing and annotation.</title>
        <authorList>
            <consortium name="The Broad Institute Genomics Platform"/>
            <consortium name="The Broad Institute Genome Sequencing Center for Infectious Disease"/>
            <person name="Wu L."/>
            <person name="Ma J."/>
        </authorList>
    </citation>
    <scope>NUCLEOTIDE SEQUENCE [LARGE SCALE GENOMIC DNA]</scope>
    <source>
        <strain evidence="2 3">JCM 14306</strain>
    </source>
</reference>
<feature type="region of interest" description="Disordered" evidence="1">
    <location>
        <begin position="114"/>
        <end position="139"/>
    </location>
</feature>
<feature type="compositionally biased region" description="Polar residues" evidence="1">
    <location>
        <begin position="129"/>
        <end position="139"/>
    </location>
</feature>
<proteinExistence type="predicted"/>
<gene>
    <name evidence="2" type="ORF">GCM10009744_04160</name>
</gene>
<evidence type="ECO:0008006" key="4">
    <source>
        <dbReference type="Google" id="ProtNLM"/>
    </source>
</evidence>
<accession>A0ABN2EZP8</accession>
<evidence type="ECO:0000256" key="1">
    <source>
        <dbReference type="SAM" id="MobiDB-lite"/>
    </source>
</evidence>
<evidence type="ECO:0000313" key="2">
    <source>
        <dbReference type="EMBL" id="GAA1620512.1"/>
    </source>
</evidence>
<organism evidence="2 3">
    <name type="scientific">Kribbella alba</name>
    <dbReference type="NCBI Taxonomy" id="190197"/>
    <lineage>
        <taxon>Bacteria</taxon>
        <taxon>Bacillati</taxon>
        <taxon>Actinomycetota</taxon>
        <taxon>Actinomycetes</taxon>
        <taxon>Propionibacteriales</taxon>
        <taxon>Kribbellaceae</taxon>
        <taxon>Kribbella</taxon>
    </lineage>
</organism>
<keyword evidence="3" id="KW-1185">Reference proteome</keyword>
<sequence length="171" mass="18844">MAANDAEIPTVDDVRRDPAAVLARFRDESSFAFSFGDDGKPEAVLLTFDEYEDLGGLDKFAATGEPFTPDAISVQLPAIVESIRAGSFTAPILWSDSTEPAAVIMSPQQYRHLRGDDEPPAGQVDDPTTRTYNTKPLSTSRAMTLDEFAAMMGPETERVLEEIRREDDERK</sequence>
<dbReference type="Proteomes" id="UP001501319">
    <property type="component" value="Unassembled WGS sequence"/>
</dbReference>
<comment type="caution">
    <text evidence="2">The sequence shown here is derived from an EMBL/GenBank/DDBJ whole genome shotgun (WGS) entry which is preliminary data.</text>
</comment>